<evidence type="ECO:0000313" key="1">
    <source>
        <dbReference type="EMBL" id="PVU76914.1"/>
    </source>
</evidence>
<dbReference type="AlphaFoldDB" id="A0A2T9X9Z9"/>
<evidence type="ECO:0000313" key="2">
    <source>
        <dbReference type="Proteomes" id="UP000245638"/>
    </source>
</evidence>
<reference evidence="1 2" key="1">
    <citation type="journal article" date="2015" name="Appl. Environ. Microbiol.">
        <title>Nanoarchaeota, Their Sulfolobales Host, and Nanoarchaeota Virus Distribution across Yellowstone National Park Hot Springs.</title>
        <authorList>
            <person name="Munson-McGee J.H."/>
            <person name="Field E.K."/>
            <person name="Bateson M."/>
            <person name="Rooney C."/>
            <person name="Stepanauskas R."/>
            <person name="Young M.J."/>
        </authorList>
    </citation>
    <scope>NUCLEOTIDE SEQUENCE [LARGE SCALE GENOMIC DNA]</scope>
    <source>
        <strain evidence="1">SCGC AC-742_N10</strain>
    </source>
</reference>
<protein>
    <submittedName>
        <fullName evidence="1">Uncharacterized protein</fullName>
    </submittedName>
</protein>
<comment type="caution">
    <text evidence="1">The sequence shown here is derived from an EMBL/GenBank/DDBJ whole genome shotgun (WGS) entry which is preliminary data.</text>
</comment>
<sequence length="112" mass="12686">MVNPPTPSQIKQSLALSVEKYVEEIFATKPEGIIINDFNETVVNTIENPIEGFQITGEIIFPLINNKNKKLKLGFRGFVSNRIVELQFNPFGTLFILDNKGNISQIYPIDYP</sequence>
<organism evidence="1 2">
    <name type="scientific">Acidianus hospitalis</name>
    <dbReference type="NCBI Taxonomy" id="563177"/>
    <lineage>
        <taxon>Archaea</taxon>
        <taxon>Thermoproteota</taxon>
        <taxon>Thermoprotei</taxon>
        <taxon>Sulfolobales</taxon>
        <taxon>Sulfolobaceae</taxon>
        <taxon>Acidianus</taxon>
    </lineage>
</organism>
<accession>A0A2T9X9Z9</accession>
<dbReference type="Proteomes" id="UP000245638">
    <property type="component" value="Unassembled WGS sequence"/>
</dbReference>
<name>A0A2T9X9Z9_9CREN</name>
<proteinExistence type="predicted"/>
<dbReference type="EMBL" id="QEFD01000062">
    <property type="protein sequence ID" value="PVU76914.1"/>
    <property type="molecule type" value="Genomic_DNA"/>
</dbReference>
<gene>
    <name evidence="1" type="ORF">DDW13_01800</name>
</gene>